<dbReference type="GO" id="GO:0006265">
    <property type="term" value="P:DNA topological change"/>
    <property type="evidence" value="ECO:0007669"/>
    <property type="project" value="InterPro"/>
</dbReference>
<feature type="non-terminal residue" evidence="8">
    <location>
        <position position="268"/>
    </location>
</feature>
<dbReference type="InterPro" id="IPR013757">
    <property type="entry name" value="Topo_IIA_A_a_sf"/>
</dbReference>
<keyword evidence="4" id="KW-0799">Topoisomerase</keyword>
<evidence type="ECO:0000256" key="2">
    <source>
        <dbReference type="ARBA" id="ARBA00008263"/>
    </source>
</evidence>
<keyword evidence="6" id="KW-0413">Isomerase</keyword>
<dbReference type="Pfam" id="PF00521">
    <property type="entry name" value="DNA_topoisoIV"/>
    <property type="match status" value="1"/>
</dbReference>
<dbReference type="FunFam" id="3.30.1360.40:FF:000002">
    <property type="entry name" value="DNA gyrase subunit A"/>
    <property type="match status" value="1"/>
</dbReference>
<evidence type="ECO:0000256" key="5">
    <source>
        <dbReference type="ARBA" id="ARBA00023125"/>
    </source>
</evidence>
<name>X1PAB2_9ZZZZ</name>
<protein>
    <recommendedName>
        <fullName evidence="3">DNA topoisomerase (ATP-hydrolyzing)</fullName>
        <ecNumber evidence="3">5.6.2.2</ecNumber>
    </recommendedName>
</protein>
<dbReference type="InterPro" id="IPR050220">
    <property type="entry name" value="Type_II_DNA_Topoisomerases"/>
</dbReference>
<dbReference type="InterPro" id="IPR013760">
    <property type="entry name" value="Topo_IIA-like_dom_sf"/>
</dbReference>
<sequence>AVKGPDFPTGGIICGINGIRSAYETGKGSIKIQAVVFTEGLDDNDKGEKKNPRLIVKELPYQVNKANLVEDIARLVQDKKILEITNLRDESDRKGMRIVIELKKDSNVDVVLNNLYQHTKMRIFFGINLVAIDQGRPKTLNLKEIIKCFLDHRKDVVEKRIRYDLRKAKERAHILEGLKIALSNIDEVVQIIKKSKNVSMAHSKLKSRFGLSDIQAQAILDMKLQRLTSLETEKILEEYLELIKRIAYLEDILQNEKKLMLIIKEELL</sequence>
<evidence type="ECO:0000259" key="7">
    <source>
        <dbReference type="PROSITE" id="PS52040"/>
    </source>
</evidence>
<dbReference type="PROSITE" id="PS52040">
    <property type="entry name" value="TOPO_IIA"/>
    <property type="match status" value="1"/>
</dbReference>
<accession>X1PAB2</accession>
<dbReference type="PANTHER" id="PTHR43493">
    <property type="entry name" value="DNA GYRASE/TOPOISOMERASE SUBUNIT A"/>
    <property type="match status" value="1"/>
</dbReference>
<feature type="non-terminal residue" evidence="8">
    <location>
        <position position="1"/>
    </location>
</feature>
<keyword evidence="5" id="KW-0238">DNA-binding</keyword>
<feature type="domain" description="Topo IIA-type catalytic" evidence="7">
    <location>
        <begin position="1"/>
        <end position="268"/>
    </location>
</feature>
<proteinExistence type="inferred from homology"/>
<dbReference type="FunFam" id="1.10.268.10:FF:000001">
    <property type="entry name" value="DNA gyrase subunit A"/>
    <property type="match status" value="1"/>
</dbReference>
<dbReference type="PANTHER" id="PTHR43493:SF5">
    <property type="entry name" value="DNA GYRASE SUBUNIT A, CHLOROPLASTIC_MITOCHONDRIAL"/>
    <property type="match status" value="1"/>
</dbReference>
<dbReference type="Gene3D" id="1.10.268.10">
    <property type="entry name" value="Topoisomerase, domain 3"/>
    <property type="match status" value="1"/>
</dbReference>
<comment type="catalytic activity">
    <reaction evidence="1">
        <text>ATP-dependent breakage, passage and rejoining of double-stranded DNA.</text>
        <dbReference type="EC" id="5.6.2.2"/>
    </reaction>
</comment>
<dbReference type="EMBL" id="BARV01023668">
    <property type="protein sequence ID" value="GAI39396.1"/>
    <property type="molecule type" value="Genomic_DNA"/>
</dbReference>
<comment type="similarity">
    <text evidence="2">Belongs to the type II topoisomerase GyrA/ParC subunit family.</text>
</comment>
<dbReference type="AlphaFoldDB" id="X1PAB2"/>
<dbReference type="Gene3D" id="3.30.1360.40">
    <property type="match status" value="1"/>
</dbReference>
<evidence type="ECO:0000313" key="8">
    <source>
        <dbReference type="EMBL" id="GAI39396.1"/>
    </source>
</evidence>
<dbReference type="GO" id="GO:0005524">
    <property type="term" value="F:ATP binding"/>
    <property type="evidence" value="ECO:0007669"/>
    <property type="project" value="InterPro"/>
</dbReference>
<dbReference type="SUPFAM" id="SSF56719">
    <property type="entry name" value="Type II DNA topoisomerase"/>
    <property type="match status" value="1"/>
</dbReference>
<evidence type="ECO:0000256" key="6">
    <source>
        <dbReference type="ARBA" id="ARBA00023235"/>
    </source>
</evidence>
<dbReference type="GO" id="GO:0009330">
    <property type="term" value="C:DNA topoisomerase type II (double strand cut, ATP-hydrolyzing) complex"/>
    <property type="evidence" value="ECO:0007669"/>
    <property type="project" value="TreeGrafter"/>
</dbReference>
<evidence type="ECO:0000256" key="4">
    <source>
        <dbReference type="ARBA" id="ARBA00023029"/>
    </source>
</evidence>
<dbReference type="GO" id="GO:0003677">
    <property type="term" value="F:DNA binding"/>
    <property type="evidence" value="ECO:0007669"/>
    <property type="project" value="UniProtKB-KW"/>
</dbReference>
<comment type="caution">
    <text evidence="8">The sequence shown here is derived from an EMBL/GenBank/DDBJ whole genome shotgun (WGS) entry which is preliminary data.</text>
</comment>
<dbReference type="SMART" id="SM00434">
    <property type="entry name" value="TOP4c"/>
    <property type="match status" value="1"/>
</dbReference>
<dbReference type="EC" id="5.6.2.2" evidence="3"/>
<evidence type="ECO:0000256" key="1">
    <source>
        <dbReference type="ARBA" id="ARBA00000185"/>
    </source>
</evidence>
<dbReference type="GO" id="GO:0005737">
    <property type="term" value="C:cytoplasm"/>
    <property type="evidence" value="ECO:0007669"/>
    <property type="project" value="TreeGrafter"/>
</dbReference>
<dbReference type="InterPro" id="IPR002205">
    <property type="entry name" value="Topo_IIA_dom_A"/>
</dbReference>
<reference evidence="8" key="1">
    <citation type="journal article" date="2014" name="Front. Microbiol.">
        <title>High frequency of phylogenetically diverse reductive dehalogenase-homologous genes in deep subseafloor sedimentary metagenomes.</title>
        <authorList>
            <person name="Kawai M."/>
            <person name="Futagami T."/>
            <person name="Toyoda A."/>
            <person name="Takaki Y."/>
            <person name="Nishi S."/>
            <person name="Hori S."/>
            <person name="Arai W."/>
            <person name="Tsubouchi T."/>
            <person name="Morono Y."/>
            <person name="Uchiyama I."/>
            <person name="Ito T."/>
            <person name="Fujiyama A."/>
            <person name="Inagaki F."/>
            <person name="Takami H."/>
        </authorList>
    </citation>
    <scope>NUCLEOTIDE SEQUENCE</scope>
    <source>
        <strain evidence="8">Expedition CK06-06</strain>
    </source>
</reference>
<evidence type="ECO:0000256" key="3">
    <source>
        <dbReference type="ARBA" id="ARBA00012895"/>
    </source>
</evidence>
<dbReference type="GO" id="GO:0003918">
    <property type="term" value="F:DNA topoisomerase type II (double strand cut, ATP-hydrolyzing) activity"/>
    <property type="evidence" value="ECO:0007669"/>
    <property type="project" value="UniProtKB-EC"/>
</dbReference>
<organism evidence="8">
    <name type="scientific">marine sediment metagenome</name>
    <dbReference type="NCBI Taxonomy" id="412755"/>
    <lineage>
        <taxon>unclassified sequences</taxon>
        <taxon>metagenomes</taxon>
        <taxon>ecological metagenomes</taxon>
    </lineage>
</organism>
<gene>
    <name evidence="8" type="ORF">S06H3_38788</name>
</gene>